<evidence type="ECO:0000256" key="1">
    <source>
        <dbReference type="SAM" id="MobiDB-lite"/>
    </source>
</evidence>
<evidence type="ECO:0000313" key="3">
    <source>
        <dbReference type="Proteomes" id="UP000001072"/>
    </source>
</evidence>
<feature type="compositionally biased region" description="Polar residues" evidence="1">
    <location>
        <begin position="1"/>
        <end position="28"/>
    </location>
</feature>
<protein>
    <submittedName>
        <fullName evidence="2">Uncharacterized protein</fullName>
    </submittedName>
</protein>
<gene>
    <name evidence="2" type="ORF">MELLADRAFT_89208</name>
</gene>
<dbReference type="VEuPathDB" id="FungiDB:MELLADRAFT_89208"/>
<dbReference type="InParanoid" id="F4R5B8"/>
<dbReference type="KEGG" id="mlr:MELLADRAFT_89208"/>
<sequence>MSSQGRIDTMTATINAQSQKKRTQPYSLSTPRGGTTGTGSSSAPRSEQRSIRGIGASKTGDDNHDTSDANTDRILAAIVTLSTKINQDILVLSDNLHQEIADFTEKVDQDIATLSNKTDEDVTSIANKIDLQFNTVSNKVNQLIETFEQNWSHQAGGPAPAQTNPGCTLPSLKQVDHMISPQAIRNIPGTWATDQLPPIVNGAQNVKAAQLYTTLVKTAGKHARERLHILVLHNIKNNPEATVPCIKRLLHRLANYCGDGTQDLDFSAYWPTTPLALRLRIAYIRREAVRIFQSLQSGGGGGNIWSRVNKQLHKLRVEGPLYTSAFYRLVYNQDTEWFDGTGFFSDFNPEFDFALPSEDKIREEMERLEEAGEDMEE</sequence>
<dbReference type="EMBL" id="GL883091">
    <property type="protein sequence ID" value="EGG12019.1"/>
    <property type="molecule type" value="Genomic_DNA"/>
</dbReference>
<dbReference type="RefSeq" id="XP_007404394.1">
    <property type="nucleotide sequence ID" value="XM_007404332.1"/>
</dbReference>
<name>F4R5B8_MELLP</name>
<keyword evidence="3" id="KW-1185">Reference proteome</keyword>
<dbReference type="Gene3D" id="1.20.120.20">
    <property type="entry name" value="Apolipoprotein"/>
    <property type="match status" value="1"/>
</dbReference>
<organism evidence="3">
    <name type="scientific">Melampsora larici-populina (strain 98AG31 / pathotype 3-4-7)</name>
    <name type="common">Poplar leaf rust fungus</name>
    <dbReference type="NCBI Taxonomy" id="747676"/>
    <lineage>
        <taxon>Eukaryota</taxon>
        <taxon>Fungi</taxon>
        <taxon>Dikarya</taxon>
        <taxon>Basidiomycota</taxon>
        <taxon>Pucciniomycotina</taxon>
        <taxon>Pucciniomycetes</taxon>
        <taxon>Pucciniales</taxon>
        <taxon>Melampsoraceae</taxon>
        <taxon>Melampsora</taxon>
    </lineage>
</organism>
<dbReference type="HOGENOM" id="CLU_030194_0_0_1"/>
<dbReference type="AlphaFoldDB" id="F4R5B8"/>
<feature type="region of interest" description="Disordered" evidence="1">
    <location>
        <begin position="1"/>
        <end position="68"/>
    </location>
</feature>
<reference evidence="3" key="1">
    <citation type="journal article" date="2011" name="Proc. Natl. Acad. Sci. U.S.A.">
        <title>Obligate biotrophy features unraveled by the genomic analysis of rust fungi.</title>
        <authorList>
            <person name="Duplessis S."/>
            <person name="Cuomo C.A."/>
            <person name="Lin Y.-C."/>
            <person name="Aerts A."/>
            <person name="Tisserant E."/>
            <person name="Veneault-Fourrey C."/>
            <person name="Joly D.L."/>
            <person name="Hacquard S."/>
            <person name="Amselem J."/>
            <person name="Cantarel B.L."/>
            <person name="Chiu R."/>
            <person name="Coutinho P.M."/>
            <person name="Feau N."/>
            <person name="Field M."/>
            <person name="Frey P."/>
            <person name="Gelhaye E."/>
            <person name="Goldberg J."/>
            <person name="Grabherr M.G."/>
            <person name="Kodira C.D."/>
            <person name="Kohler A."/>
            <person name="Kuees U."/>
            <person name="Lindquist E.A."/>
            <person name="Lucas S.M."/>
            <person name="Mago R."/>
            <person name="Mauceli E."/>
            <person name="Morin E."/>
            <person name="Murat C."/>
            <person name="Pangilinan J.L."/>
            <person name="Park R."/>
            <person name="Pearson M."/>
            <person name="Quesneville H."/>
            <person name="Rouhier N."/>
            <person name="Sakthikumar S."/>
            <person name="Salamov A.A."/>
            <person name="Schmutz J."/>
            <person name="Selles B."/>
            <person name="Shapiro H."/>
            <person name="Tanguay P."/>
            <person name="Tuskan G.A."/>
            <person name="Henrissat B."/>
            <person name="Van de Peer Y."/>
            <person name="Rouze P."/>
            <person name="Ellis J.G."/>
            <person name="Dodds P.N."/>
            <person name="Schein J.E."/>
            <person name="Zhong S."/>
            <person name="Hamelin R.C."/>
            <person name="Grigoriev I.V."/>
            <person name="Szabo L.J."/>
            <person name="Martin F."/>
        </authorList>
    </citation>
    <scope>NUCLEOTIDE SEQUENCE [LARGE SCALE GENOMIC DNA]</scope>
    <source>
        <strain evidence="3">98AG31 / pathotype 3-4-7</strain>
    </source>
</reference>
<proteinExistence type="predicted"/>
<feature type="compositionally biased region" description="Basic and acidic residues" evidence="1">
    <location>
        <begin position="59"/>
        <end position="68"/>
    </location>
</feature>
<feature type="compositionally biased region" description="Low complexity" evidence="1">
    <location>
        <begin position="29"/>
        <end position="42"/>
    </location>
</feature>
<accession>F4R5B8</accession>
<evidence type="ECO:0000313" key="2">
    <source>
        <dbReference type="EMBL" id="EGG12019.1"/>
    </source>
</evidence>
<dbReference type="GeneID" id="18935110"/>
<dbReference type="Proteomes" id="UP000001072">
    <property type="component" value="Unassembled WGS sequence"/>
</dbReference>